<keyword evidence="2" id="KW-1185">Reference proteome</keyword>
<evidence type="ECO:0000313" key="2">
    <source>
        <dbReference type="Proteomes" id="UP000823674"/>
    </source>
</evidence>
<reference evidence="1 2" key="1">
    <citation type="submission" date="2021-03" db="EMBL/GenBank/DDBJ databases">
        <authorList>
            <person name="King G.J."/>
            <person name="Bancroft I."/>
            <person name="Baten A."/>
            <person name="Bloomfield J."/>
            <person name="Borpatragohain P."/>
            <person name="He Z."/>
            <person name="Irish N."/>
            <person name="Irwin J."/>
            <person name="Liu K."/>
            <person name="Mauleon R.P."/>
            <person name="Moore J."/>
            <person name="Morris R."/>
            <person name="Ostergaard L."/>
            <person name="Wang B."/>
            <person name="Wells R."/>
        </authorList>
    </citation>
    <scope>NUCLEOTIDE SEQUENCE [LARGE SCALE GENOMIC DNA]</scope>
    <source>
        <strain evidence="1">R-o-18</strain>
        <tissue evidence="1">Leaf</tissue>
    </source>
</reference>
<organism evidence="1 2">
    <name type="scientific">Brassica rapa subsp. trilocularis</name>
    <dbReference type="NCBI Taxonomy" id="1813537"/>
    <lineage>
        <taxon>Eukaryota</taxon>
        <taxon>Viridiplantae</taxon>
        <taxon>Streptophyta</taxon>
        <taxon>Embryophyta</taxon>
        <taxon>Tracheophyta</taxon>
        <taxon>Spermatophyta</taxon>
        <taxon>Magnoliopsida</taxon>
        <taxon>eudicotyledons</taxon>
        <taxon>Gunneridae</taxon>
        <taxon>Pentapetalae</taxon>
        <taxon>rosids</taxon>
        <taxon>malvids</taxon>
        <taxon>Brassicales</taxon>
        <taxon>Brassicaceae</taxon>
        <taxon>Brassiceae</taxon>
        <taxon>Brassica</taxon>
    </lineage>
</organism>
<evidence type="ECO:0000313" key="1">
    <source>
        <dbReference type="EMBL" id="KAG5407811.1"/>
    </source>
</evidence>
<comment type="caution">
    <text evidence="1">The sequence shown here is derived from an EMBL/GenBank/DDBJ whole genome shotgun (WGS) entry which is preliminary data.</text>
</comment>
<gene>
    <name evidence="1" type="primary">A03p071160.1_BraROA</name>
    <name evidence="1" type="ORF">IGI04_013930</name>
</gene>
<sequence>MNGQKKFDVLKPQTCVPRNFLGIVRGNSEEQYKPIEIHAHDILFPRINENIPRKFRRIFKWPSEYSRNIFI</sequence>
<dbReference type="EMBL" id="JADBGQ010000003">
    <property type="protein sequence ID" value="KAG5407811.1"/>
    <property type="molecule type" value="Genomic_DNA"/>
</dbReference>
<proteinExistence type="predicted"/>
<accession>A0ABQ7NCD4</accession>
<protein>
    <submittedName>
        <fullName evidence="1">Uncharacterized protein</fullName>
    </submittedName>
</protein>
<name>A0ABQ7NCD4_BRACM</name>
<dbReference type="Proteomes" id="UP000823674">
    <property type="component" value="Chromosome A03"/>
</dbReference>